<dbReference type="GO" id="GO:0004386">
    <property type="term" value="F:helicase activity"/>
    <property type="evidence" value="ECO:0007669"/>
    <property type="project" value="UniProtKB-KW"/>
</dbReference>
<evidence type="ECO:0000313" key="5">
    <source>
        <dbReference type="EMBL" id="AOS46540.1"/>
    </source>
</evidence>
<dbReference type="KEGG" id="phon:BH719_00365"/>
<organism evidence="5 6">
    <name type="scientific">Pauljensenia hongkongensis</name>
    <dbReference type="NCBI Taxonomy" id="178339"/>
    <lineage>
        <taxon>Bacteria</taxon>
        <taxon>Bacillati</taxon>
        <taxon>Actinomycetota</taxon>
        <taxon>Actinomycetes</taxon>
        <taxon>Actinomycetales</taxon>
        <taxon>Actinomycetaceae</taxon>
        <taxon>Pauljensenia</taxon>
    </lineage>
</organism>
<gene>
    <name evidence="5" type="ORF">BH719_00365</name>
</gene>
<keyword evidence="3" id="KW-0234">DNA repair</keyword>
<evidence type="ECO:0000259" key="4">
    <source>
        <dbReference type="Pfam" id="PF12705"/>
    </source>
</evidence>
<evidence type="ECO:0000313" key="6">
    <source>
        <dbReference type="Proteomes" id="UP000095214"/>
    </source>
</evidence>
<dbReference type="Gene3D" id="3.90.320.10">
    <property type="match status" value="1"/>
</dbReference>
<accession>A0A1D8B085</accession>
<evidence type="ECO:0000256" key="1">
    <source>
        <dbReference type="ARBA" id="ARBA00022763"/>
    </source>
</evidence>
<keyword evidence="1" id="KW-0227">DNA damage</keyword>
<evidence type="ECO:0000256" key="2">
    <source>
        <dbReference type="ARBA" id="ARBA00022806"/>
    </source>
</evidence>
<keyword evidence="2" id="KW-0347">Helicase</keyword>
<keyword evidence="2" id="KW-0378">Hydrolase</keyword>
<dbReference type="STRING" id="178339.BH719_00365"/>
<dbReference type="OrthoDB" id="9791397at2"/>
<feature type="domain" description="PD-(D/E)XK endonuclease-like" evidence="4">
    <location>
        <begin position="18"/>
        <end position="261"/>
    </location>
</feature>
<dbReference type="SUPFAM" id="SSF52980">
    <property type="entry name" value="Restriction endonuclease-like"/>
    <property type="match status" value="1"/>
</dbReference>
<reference evidence="5 6" key="1">
    <citation type="submission" date="2016-09" db="EMBL/GenBank/DDBJ databases">
        <title>Complete genome sequence of Actinomyces hongkongensis HKU8.</title>
        <authorList>
            <person name="Gao Y.-X."/>
            <person name="Zhou Y.-Y."/>
            <person name="Xie Y."/>
            <person name="Wang M."/>
            <person name="Wang S.-J."/>
            <person name="Shen S.-G."/>
        </authorList>
    </citation>
    <scope>NUCLEOTIDE SEQUENCE [LARGE SCALE GENOMIC DNA]</scope>
    <source>
        <strain evidence="5 6">HKU8</strain>
    </source>
</reference>
<dbReference type="InterPro" id="IPR011604">
    <property type="entry name" value="PDDEXK-like_dom_sf"/>
</dbReference>
<dbReference type="EMBL" id="CP017298">
    <property type="protein sequence ID" value="AOS46540.1"/>
    <property type="molecule type" value="Genomic_DNA"/>
</dbReference>
<dbReference type="GO" id="GO:0006281">
    <property type="term" value="P:DNA repair"/>
    <property type="evidence" value="ECO:0007669"/>
    <property type="project" value="UniProtKB-KW"/>
</dbReference>
<keyword evidence="2" id="KW-0547">Nucleotide-binding</keyword>
<proteinExistence type="predicted"/>
<dbReference type="Proteomes" id="UP000095214">
    <property type="component" value="Chromosome"/>
</dbReference>
<name>A0A1D8B085_9ACTO</name>
<keyword evidence="2" id="KW-0067">ATP-binding</keyword>
<dbReference type="AlphaFoldDB" id="A0A1D8B085"/>
<dbReference type="Pfam" id="PF12705">
    <property type="entry name" value="PDDEXK_1"/>
    <property type="match status" value="1"/>
</dbReference>
<dbReference type="RefSeq" id="WP_009399745.1">
    <property type="nucleotide sequence ID" value="NZ_CP017298.1"/>
</dbReference>
<evidence type="ECO:0000256" key="3">
    <source>
        <dbReference type="ARBA" id="ARBA00023204"/>
    </source>
</evidence>
<keyword evidence="6" id="KW-1185">Reference proteome</keyword>
<dbReference type="InterPro" id="IPR011335">
    <property type="entry name" value="Restrct_endonuc-II-like"/>
</dbReference>
<dbReference type="InterPro" id="IPR038726">
    <property type="entry name" value="PDDEXK_AddAB-type"/>
</dbReference>
<protein>
    <submittedName>
        <fullName evidence="5">Recombinase RecB</fullName>
    </submittedName>
</protein>
<sequence>MTEVIAPRPGPRSWEPALSASRAKEYERCPLQYRLHVIDGYREPATRATAMGTLIHAVLEDLYGLEAPGRTEEAAQEMVGDRFEALLRRDPTVGALFDDDGDRQRWLGEVRAVLGQYFAIEDPKWIAPWAREKNVEASTRAGVRLRGFIDRIDRAPDGRLRVVDYKTGKAPSPRFTEEALFQMRFYALLLMRTAVLPARMQLVYLKSGRVLTLDPFPGDIERFEERVEELWGRIEADVRGDGFAPRKNPLCNWCGVRSLCPVFGGQAPPMPAEHAQWVLGTRKGA</sequence>